<sequence>MTTVERPVVDDRRVLRAAAAELHDGVAQTLFASSMEIEELTDVAGVPADVRERMARIASNLHKASLELRGVLVGMFEPGNAERGRTVVDRIRACVDDLLQRSDLTVDIRLEGTGTEPDDECAGLVVRCVREGLANVVKHADATEVLVIVRRGGSWWTVMVEDDGIGDAAVVRHIITKSAGLSLGLASLSAEAERLGGRLWLSSAGRLSGVSLSVSVPVQAGK</sequence>
<feature type="domain" description="Histidine kinase/HSP90-like ATPase" evidence="4">
    <location>
        <begin position="120"/>
        <end position="220"/>
    </location>
</feature>
<protein>
    <recommendedName>
        <fullName evidence="4">Histidine kinase/HSP90-like ATPase domain-containing protein</fullName>
    </recommendedName>
</protein>
<dbReference type="Proteomes" id="UP000550260">
    <property type="component" value="Unassembled WGS sequence"/>
</dbReference>
<dbReference type="GO" id="GO:0046983">
    <property type="term" value="F:protein dimerization activity"/>
    <property type="evidence" value="ECO:0007669"/>
    <property type="project" value="InterPro"/>
</dbReference>
<dbReference type="Pfam" id="PF02518">
    <property type="entry name" value="HATPase_c"/>
    <property type="match status" value="1"/>
</dbReference>
<dbReference type="GO" id="GO:0000155">
    <property type="term" value="F:phosphorelay sensor kinase activity"/>
    <property type="evidence" value="ECO:0007669"/>
    <property type="project" value="InterPro"/>
</dbReference>
<evidence type="ECO:0000313" key="5">
    <source>
        <dbReference type="EMBL" id="MBB2506243.1"/>
    </source>
</evidence>
<reference evidence="5 6" key="1">
    <citation type="submission" date="2020-08" db="EMBL/GenBank/DDBJ databases">
        <title>Amycolatopsis echigonensis JCM 21831.</title>
        <authorList>
            <person name="Tedsree N."/>
            <person name="Kuncharoen N."/>
            <person name="Likhitwitayawuid K."/>
            <person name="Tanasupawat S."/>
        </authorList>
    </citation>
    <scope>NUCLEOTIDE SEQUENCE [LARGE SCALE GENOMIC DNA]</scope>
    <source>
        <strain evidence="5 6">JCM 21831</strain>
    </source>
</reference>
<dbReference type="InterPro" id="IPR011712">
    <property type="entry name" value="Sig_transdc_His_kin_sub3_dim/P"/>
</dbReference>
<keyword evidence="2" id="KW-0418">Kinase</keyword>
<evidence type="ECO:0000313" key="6">
    <source>
        <dbReference type="Proteomes" id="UP000550260"/>
    </source>
</evidence>
<dbReference type="Gene3D" id="1.20.5.1930">
    <property type="match status" value="1"/>
</dbReference>
<dbReference type="RefSeq" id="WP_183127856.1">
    <property type="nucleotide sequence ID" value="NZ_JACJHR010000157.1"/>
</dbReference>
<dbReference type="GO" id="GO:0016020">
    <property type="term" value="C:membrane"/>
    <property type="evidence" value="ECO:0007669"/>
    <property type="project" value="InterPro"/>
</dbReference>
<comment type="caution">
    <text evidence="5">The sequence shown here is derived from an EMBL/GenBank/DDBJ whole genome shotgun (WGS) entry which is preliminary data.</text>
</comment>
<dbReference type="InterPro" id="IPR036890">
    <property type="entry name" value="HATPase_C_sf"/>
</dbReference>
<dbReference type="PANTHER" id="PTHR24421">
    <property type="entry name" value="NITRATE/NITRITE SENSOR PROTEIN NARX-RELATED"/>
    <property type="match status" value="1"/>
</dbReference>
<evidence type="ECO:0000256" key="3">
    <source>
        <dbReference type="ARBA" id="ARBA00023012"/>
    </source>
</evidence>
<evidence type="ECO:0000259" key="4">
    <source>
        <dbReference type="SMART" id="SM00387"/>
    </source>
</evidence>
<dbReference type="InterPro" id="IPR050482">
    <property type="entry name" value="Sensor_HK_TwoCompSys"/>
</dbReference>
<evidence type="ECO:0000256" key="1">
    <source>
        <dbReference type="ARBA" id="ARBA00022679"/>
    </source>
</evidence>
<dbReference type="InterPro" id="IPR003594">
    <property type="entry name" value="HATPase_dom"/>
</dbReference>
<dbReference type="EMBL" id="JACJHR010000157">
    <property type="protein sequence ID" value="MBB2506243.1"/>
    <property type="molecule type" value="Genomic_DNA"/>
</dbReference>
<accession>A0A8E1W832</accession>
<gene>
    <name evidence="5" type="ORF">H5411_44940</name>
</gene>
<dbReference type="Gene3D" id="3.30.565.10">
    <property type="entry name" value="Histidine kinase-like ATPase, C-terminal domain"/>
    <property type="match status" value="1"/>
</dbReference>
<evidence type="ECO:0000256" key="2">
    <source>
        <dbReference type="ARBA" id="ARBA00022777"/>
    </source>
</evidence>
<dbReference type="SUPFAM" id="SSF55874">
    <property type="entry name" value="ATPase domain of HSP90 chaperone/DNA topoisomerase II/histidine kinase"/>
    <property type="match status" value="1"/>
</dbReference>
<dbReference type="CDD" id="cd16917">
    <property type="entry name" value="HATPase_UhpB-NarQ-NarX-like"/>
    <property type="match status" value="1"/>
</dbReference>
<organism evidence="5 6">
    <name type="scientific">Amycolatopsis echigonensis</name>
    <dbReference type="NCBI Taxonomy" id="2576905"/>
    <lineage>
        <taxon>Bacteria</taxon>
        <taxon>Bacillati</taxon>
        <taxon>Actinomycetota</taxon>
        <taxon>Actinomycetes</taxon>
        <taxon>Pseudonocardiales</taxon>
        <taxon>Pseudonocardiaceae</taxon>
        <taxon>Amycolatopsis</taxon>
    </lineage>
</organism>
<dbReference type="Pfam" id="PF07730">
    <property type="entry name" value="HisKA_3"/>
    <property type="match status" value="1"/>
</dbReference>
<keyword evidence="1" id="KW-0808">Transferase</keyword>
<dbReference type="AlphaFoldDB" id="A0A8E1W832"/>
<dbReference type="SMART" id="SM00387">
    <property type="entry name" value="HATPase_c"/>
    <property type="match status" value="1"/>
</dbReference>
<name>A0A8E1W832_9PSEU</name>
<keyword evidence="3" id="KW-0902">Two-component regulatory system</keyword>
<proteinExistence type="predicted"/>